<evidence type="ECO:0000256" key="4">
    <source>
        <dbReference type="ARBA" id="ARBA00023136"/>
    </source>
</evidence>
<dbReference type="GO" id="GO:0051119">
    <property type="term" value="F:sugar transmembrane transporter activity"/>
    <property type="evidence" value="ECO:0007669"/>
    <property type="project" value="InterPro"/>
</dbReference>
<evidence type="ECO:0000256" key="1">
    <source>
        <dbReference type="ARBA" id="ARBA00004141"/>
    </source>
</evidence>
<feature type="transmembrane region" description="Helical" evidence="5">
    <location>
        <begin position="36"/>
        <end position="56"/>
    </location>
</feature>
<dbReference type="InterPro" id="IPR006603">
    <property type="entry name" value="PQ-loop_rpt"/>
</dbReference>
<protein>
    <recommendedName>
        <fullName evidence="8">SemiSWEET transporter</fullName>
    </recommendedName>
</protein>
<dbReference type="KEGG" id="mmob:F6R98_17095"/>
<evidence type="ECO:0000256" key="3">
    <source>
        <dbReference type="ARBA" id="ARBA00022989"/>
    </source>
</evidence>
<dbReference type="OrthoDB" id="122062at2"/>
<dbReference type="NCBIfam" id="NF037968">
    <property type="entry name" value="SemiSWEET_2"/>
    <property type="match status" value="1"/>
</dbReference>
<dbReference type="GO" id="GO:0016020">
    <property type="term" value="C:membrane"/>
    <property type="evidence" value="ECO:0007669"/>
    <property type="project" value="UniProtKB-SubCell"/>
</dbReference>
<dbReference type="InterPro" id="IPR047662">
    <property type="entry name" value="SemiSWEET"/>
</dbReference>
<sequence length="84" mass="9071">MENNELIGLVAGTLTTVSFVPQVLKTWKSRSAKDISLGMFLMFSLGVALWLIYGIGISSMPVILANAITLVLAIGIILMKVTFK</sequence>
<dbReference type="InParanoid" id="A0A5Q0BR24"/>
<evidence type="ECO:0000313" key="6">
    <source>
        <dbReference type="EMBL" id="QFY44136.1"/>
    </source>
</evidence>
<organism evidence="6 7">
    <name type="scientific">Candidatus Methylospira mobilis</name>
    <dbReference type="NCBI Taxonomy" id="1808979"/>
    <lineage>
        <taxon>Bacteria</taxon>
        <taxon>Pseudomonadati</taxon>
        <taxon>Pseudomonadota</taxon>
        <taxon>Gammaproteobacteria</taxon>
        <taxon>Methylococcales</taxon>
        <taxon>Methylococcaceae</taxon>
        <taxon>Candidatus Methylospira</taxon>
    </lineage>
</organism>
<dbReference type="Pfam" id="PF04193">
    <property type="entry name" value="PQ-loop"/>
    <property type="match status" value="1"/>
</dbReference>
<keyword evidence="4 5" id="KW-0472">Membrane</keyword>
<gene>
    <name evidence="6" type="ORF">F6R98_17095</name>
</gene>
<dbReference type="EMBL" id="CP044205">
    <property type="protein sequence ID" value="QFY44136.1"/>
    <property type="molecule type" value="Genomic_DNA"/>
</dbReference>
<name>A0A5Q0BR24_9GAMM</name>
<dbReference type="Gene3D" id="1.20.1280.290">
    <property type="match status" value="1"/>
</dbReference>
<evidence type="ECO:0000313" key="7">
    <source>
        <dbReference type="Proteomes" id="UP000325755"/>
    </source>
</evidence>
<keyword evidence="7" id="KW-1185">Reference proteome</keyword>
<keyword evidence="2 5" id="KW-0812">Transmembrane</keyword>
<evidence type="ECO:0000256" key="2">
    <source>
        <dbReference type="ARBA" id="ARBA00022692"/>
    </source>
</evidence>
<comment type="subcellular location">
    <subcellularLocation>
        <location evidence="1">Membrane</location>
        <topology evidence="1">Multi-pass membrane protein</topology>
    </subcellularLocation>
</comment>
<reference evidence="6 7" key="1">
    <citation type="submission" date="2019-09" db="EMBL/GenBank/DDBJ databases">
        <title>Ecophysiology of the spiral-shaped methanotroph Methylospira mobilis as revealed by the complete genome sequence.</title>
        <authorList>
            <person name="Oshkin I.Y."/>
            <person name="Dedysh S.N."/>
            <person name="Miroshnikov K."/>
            <person name="Danilova O.V."/>
            <person name="Hakobyan A."/>
            <person name="Liesack W."/>
        </authorList>
    </citation>
    <scope>NUCLEOTIDE SEQUENCE [LARGE SCALE GENOMIC DNA]</scope>
    <source>
        <strain evidence="6 7">Shm1</strain>
    </source>
</reference>
<feature type="transmembrane region" description="Helical" evidence="5">
    <location>
        <begin position="62"/>
        <end position="83"/>
    </location>
</feature>
<keyword evidence="3 5" id="KW-1133">Transmembrane helix</keyword>
<proteinExistence type="predicted"/>
<dbReference type="Proteomes" id="UP000325755">
    <property type="component" value="Chromosome"/>
</dbReference>
<dbReference type="AlphaFoldDB" id="A0A5Q0BR24"/>
<evidence type="ECO:0008006" key="8">
    <source>
        <dbReference type="Google" id="ProtNLM"/>
    </source>
</evidence>
<dbReference type="SMART" id="SM00679">
    <property type="entry name" value="CTNS"/>
    <property type="match status" value="1"/>
</dbReference>
<dbReference type="RefSeq" id="WP_153250104.1">
    <property type="nucleotide sequence ID" value="NZ_CP044205.1"/>
</dbReference>
<evidence type="ECO:0000256" key="5">
    <source>
        <dbReference type="SAM" id="Phobius"/>
    </source>
</evidence>
<accession>A0A5Q0BR24</accession>